<dbReference type="Pfam" id="PF07587">
    <property type="entry name" value="PSD1"/>
    <property type="match status" value="1"/>
</dbReference>
<gene>
    <name evidence="5" type="ORF">EC9_03990</name>
</gene>
<proteinExistence type="predicted"/>
<dbReference type="SUPFAM" id="SSF49373">
    <property type="entry name" value="Invasin/intimin cell-adhesion fragments"/>
    <property type="match status" value="1"/>
</dbReference>
<dbReference type="InterPro" id="IPR008964">
    <property type="entry name" value="Invasin/intimin_cell_adhesion"/>
</dbReference>
<evidence type="ECO:0000256" key="1">
    <source>
        <dbReference type="SAM" id="Coils"/>
    </source>
</evidence>
<dbReference type="InterPro" id="IPR011444">
    <property type="entry name" value="DUF1549"/>
</dbReference>
<feature type="coiled-coil region" evidence="1">
    <location>
        <begin position="811"/>
        <end position="845"/>
    </location>
</feature>
<evidence type="ECO:0000256" key="2">
    <source>
        <dbReference type="SAM" id="SignalP"/>
    </source>
</evidence>
<accession>A0A517LUF6</accession>
<keyword evidence="6" id="KW-1185">Reference proteome</keyword>
<evidence type="ECO:0000259" key="4">
    <source>
        <dbReference type="Pfam" id="PF07587"/>
    </source>
</evidence>
<evidence type="ECO:0000313" key="6">
    <source>
        <dbReference type="Proteomes" id="UP000319557"/>
    </source>
</evidence>
<evidence type="ECO:0000313" key="5">
    <source>
        <dbReference type="EMBL" id="QDS86239.1"/>
    </source>
</evidence>
<feature type="chain" id="PRO_5021999655" description="BIG2 domain-containing protein" evidence="2">
    <location>
        <begin position="37"/>
        <end position="936"/>
    </location>
</feature>
<dbReference type="PANTHER" id="PTHR35889">
    <property type="entry name" value="CYCLOINULO-OLIGOSACCHARIDE FRUCTANOTRANSFERASE-RELATED"/>
    <property type="match status" value="1"/>
</dbReference>
<reference evidence="5 6" key="1">
    <citation type="submission" date="2019-02" db="EMBL/GenBank/DDBJ databases">
        <title>Deep-cultivation of Planctomycetes and their phenomic and genomic characterization uncovers novel biology.</title>
        <authorList>
            <person name="Wiegand S."/>
            <person name="Jogler M."/>
            <person name="Boedeker C."/>
            <person name="Pinto D."/>
            <person name="Vollmers J."/>
            <person name="Rivas-Marin E."/>
            <person name="Kohn T."/>
            <person name="Peeters S.H."/>
            <person name="Heuer A."/>
            <person name="Rast P."/>
            <person name="Oberbeckmann S."/>
            <person name="Bunk B."/>
            <person name="Jeske O."/>
            <person name="Meyerdierks A."/>
            <person name="Storesund J.E."/>
            <person name="Kallscheuer N."/>
            <person name="Luecker S."/>
            <person name="Lage O.M."/>
            <person name="Pohl T."/>
            <person name="Merkel B.J."/>
            <person name="Hornburger P."/>
            <person name="Mueller R.-W."/>
            <person name="Bruemmer F."/>
            <person name="Labrenz M."/>
            <person name="Spormann A.M."/>
            <person name="Op den Camp H."/>
            <person name="Overmann J."/>
            <person name="Amann R."/>
            <person name="Jetten M.S.M."/>
            <person name="Mascher T."/>
            <person name="Medema M.H."/>
            <person name="Devos D.P."/>
            <person name="Kaster A.-K."/>
            <person name="Ovreas L."/>
            <person name="Rohde M."/>
            <person name="Galperin M.Y."/>
            <person name="Jogler C."/>
        </authorList>
    </citation>
    <scope>NUCLEOTIDE SEQUENCE [LARGE SCALE GENOMIC DNA]</scope>
    <source>
        <strain evidence="5 6">EC9</strain>
    </source>
</reference>
<dbReference type="PANTHER" id="PTHR35889:SF3">
    <property type="entry name" value="F-BOX DOMAIN-CONTAINING PROTEIN"/>
    <property type="match status" value="1"/>
</dbReference>
<protein>
    <recommendedName>
        <fullName evidence="7">BIG2 domain-containing protein</fullName>
    </recommendedName>
</protein>
<dbReference type="RefSeq" id="WP_246105911.1">
    <property type="nucleotide sequence ID" value="NZ_CP036261.1"/>
</dbReference>
<keyword evidence="1" id="KW-0175">Coiled coil</keyword>
<dbReference type="AlphaFoldDB" id="A0A517LUF6"/>
<feature type="domain" description="DUF1549" evidence="3">
    <location>
        <begin position="273"/>
        <end position="488"/>
    </location>
</feature>
<dbReference type="Pfam" id="PF07583">
    <property type="entry name" value="PSCyt2"/>
    <property type="match status" value="1"/>
</dbReference>
<dbReference type="EMBL" id="CP036261">
    <property type="protein sequence ID" value="QDS86239.1"/>
    <property type="molecule type" value="Genomic_DNA"/>
</dbReference>
<name>A0A517LUF6_9BACT</name>
<feature type="domain" description="DUF1553" evidence="4">
    <location>
        <begin position="581"/>
        <end position="908"/>
    </location>
</feature>
<dbReference type="Gene3D" id="2.60.40.1080">
    <property type="match status" value="1"/>
</dbReference>
<keyword evidence="2" id="KW-0732">Signal</keyword>
<organism evidence="5 6">
    <name type="scientific">Rosistilla ulvae</name>
    <dbReference type="NCBI Taxonomy" id="1930277"/>
    <lineage>
        <taxon>Bacteria</taxon>
        <taxon>Pseudomonadati</taxon>
        <taxon>Planctomycetota</taxon>
        <taxon>Planctomycetia</taxon>
        <taxon>Pirellulales</taxon>
        <taxon>Pirellulaceae</taxon>
        <taxon>Rosistilla</taxon>
    </lineage>
</organism>
<sequence precursor="true">MKERQMMHRIGLDQWIVASRAACCAAAMLVASVAFAAKPDTLGDDSVLPELSTRFAVGNETSEIPDFQKHISPLMGRLGCNGRSCHGSFQGRGGFMLSLFGYDFEADHKAMLEADSGRIDTADADESLVLAKPIDEDMHEGGKRFDKDGWEYRVLRTWIAAGANYDAKQRKKLERLEVGPAEILFDQDKQTTSLRAVAHWEDGTREEVTGLCRFHTNDDAIATIDETGIVTCTGVGDTHVVVSYDNAVVPVTVIRPVSKLTGDDYPQLEARTEVDRLIAVKLQKLGIVPSEICSDAEFLRRASLDISGTLPTAADAAAFIADNSSGKRQRKVEELLSSPGYAAWWTTRFCDWTGNSDAQLNNVSPIRQAPTQHWYEWIHRRVEENMPYDEMVEGIVVAQSREEGESYREYCEAMGAACRNGEMDGFADRPGLTYFWARRNFRQTEDRAIGFAYSFLGIRIQCAQCHKHPFDQWSKQDFDEFKNLFQTVGLSQKPRDKEGLEQYEAMMTTMDSGLKGNQLRRELQKEFNKGAVIPFPEIVERPVRGNAKMVRKKGQKARRVVEPPTAKLLGGDYVQLDEMAREKLMQWLRDPSNPYFAKAIVNRVWANYFGSGIVDPVDDLNLANPPSNAPLMDYLADGFVESGYDMKWLHRTIVGSDAYQRSWQTNDTNALDVRNFSHFVPRRLPAETLYDAILVATASDKQAAQLCSSRDGRAVGLASSSPRNNGRGSSYALQVFGRSIRESNCDCDRSEDPNLLQTVYLQNDEDVTDRLYDRNGWLAEQMKSLGQPMLVGDTALAKAKQQGNAARQRQITMLKKRRQELVQTLAKVEKNASSSEEQLKNKTTRMTRQISQINKRIKALQTGEVQDVAAGKSAELDSEQLTSLVNQAYLRTVARYPEPEELSSSLAYIEAGDSVASGVGDLLWALLNTKEFVLNH</sequence>
<dbReference type="InterPro" id="IPR022655">
    <property type="entry name" value="DUF1553"/>
</dbReference>
<evidence type="ECO:0008006" key="7">
    <source>
        <dbReference type="Google" id="ProtNLM"/>
    </source>
</evidence>
<dbReference type="KEGG" id="ruv:EC9_03990"/>
<dbReference type="Proteomes" id="UP000319557">
    <property type="component" value="Chromosome"/>
</dbReference>
<feature type="signal peptide" evidence="2">
    <location>
        <begin position="1"/>
        <end position="36"/>
    </location>
</feature>
<evidence type="ECO:0000259" key="3">
    <source>
        <dbReference type="Pfam" id="PF07583"/>
    </source>
</evidence>